<evidence type="ECO:0000313" key="1">
    <source>
        <dbReference type="EMBL" id="GES94190.1"/>
    </source>
</evidence>
<comment type="caution">
    <text evidence="1">The sequence shown here is derived from an EMBL/GenBank/DDBJ whole genome shotgun (WGS) entry which is preliminary data.</text>
</comment>
<organism evidence="1 2">
    <name type="scientific">Rhizophagus clarus</name>
    <dbReference type="NCBI Taxonomy" id="94130"/>
    <lineage>
        <taxon>Eukaryota</taxon>
        <taxon>Fungi</taxon>
        <taxon>Fungi incertae sedis</taxon>
        <taxon>Mucoromycota</taxon>
        <taxon>Glomeromycotina</taxon>
        <taxon>Glomeromycetes</taxon>
        <taxon>Glomerales</taxon>
        <taxon>Glomeraceae</taxon>
        <taxon>Rhizophagus</taxon>
    </lineage>
</organism>
<evidence type="ECO:0000313" key="2">
    <source>
        <dbReference type="Proteomes" id="UP000615446"/>
    </source>
</evidence>
<dbReference type="SUPFAM" id="SSF53098">
    <property type="entry name" value="Ribonuclease H-like"/>
    <property type="match status" value="1"/>
</dbReference>
<gene>
    <name evidence="1" type="ORF">RCL2_002093100</name>
</gene>
<dbReference type="Proteomes" id="UP000615446">
    <property type="component" value="Unassembled WGS sequence"/>
</dbReference>
<name>A0A8H3QVK5_9GLOM</name>
<dbReference type="EMBL" id="BLAL01000229">
    <property type="protein sequence ID" value="GES94190.1"/>
    <property type="molecule type" value="Genomic_DNA"/>
</dbReference>
<dbReference type="OrthoDB" id="2319784at2759"/>
<proteinExistence type="predicted"/>
<reference evidence="1" key="1">
    <citation type="submission" date="2019-10" db="EMBL/GenBank/DDBJ databases">
        <title>Conservation and host-specific expression of non-tandemly repeated heterogenous ribosome RNA gene in arbuscular mycorrhizal fungi.</title>
        <authorList>
            <person name="Maeda T."/>
            <person name="Kobayashi Y."/>
            <person name="Nakagawa T."/>
            <person name="Ezawa T."/>
            <person name="Yamaguchi K."/>
            <person name="Bino T."/>
            <person name="Nishimoto Y."/>
            <person name="Shigenobu S."/>
            <person name="Kawaguchi M."/>
        </authorList>
    </citation>
    <scope>NUCLEOTIDE SEQUENCE</scope>
    <source>
        <strain evidence="1">HR1</strain>
    </source>
</reference>
<sequence length="189" mass="22031">MSRERSSLADIDLKEQILGDLLYTITSCVYEERKQIQKSVNAQELDLNFKIRVHRLVDNRFEFAFHPAMAIANLLDPNFHGKSLGLTDFEMIIISYIEKVYKFEEAAHKSNFTHKFPKFPVVVELACQVLSIITSSAAAKHNWSNFRFIHSKLGAHLNNNWVKKLVAIYQNLRTHKEIKKDIWLEKDEV</sequence>
<dbReference type="AlphaFoldDB" id="A0A8H3QVK5"/>
<accession>A0A8H3QVK5</accession>
<dbReference type="InterPro" id="IPR012337">
    <property type="entry name" value="RNaseH-like_sf"/>
</dbReference>
<protein>
    <submittedName>
        <fullName evidence="1">Uncharacterized protein LOC101240239</fullName>
    </submittedName>
</protein>